<evidence type="ECO:0000256" key="7">
    <source>
        <dbReference type="SAM" id="Phobius"/>
    </source>
</evidence>
<evidence type="ECO:0000256" key="4">
    <source>
        <dbReference type="ARBA" id="ARBA00022989"/>
    </source>
</evidence>
<keyword evidence="5 7" id="KW-0472">Membrane</keyword>
<evidence type="ECO:0000256" key="5">
    <source>
        <dbReference type="ARBA" id="ARBA00023136"/>
    </source>
</evidence>
<feature type="domain" description="ABC3 transporter permease C-terminal" evidence="8">
    <location>
        <begin position="272"/>
        <end position="384"/>
    </location>
</feature>
<reference evidence="10 11" key="1">
    <citation type="journal article" date="2017" name="ISME J.">
        <title>Potential for microbial H2 and metal transformations associated with novel bacteria and archaea in deep terrestrial subsurface sediments.</title>
        <authorList>
            <person name="Hernsdorf A.W."/>
            <person name="Amano Y."/>
            <person name="Miyakawa K."/>
            <person name="Ise K."/>
            <person name="Suzuki Y."/>
            <person name="Anantharaman K."/>
            <person name="Probst A."/>
            <person name="Burstein D."/>
            <person name="Thomas B.C."/>
            <person name="Banfield J.F."/>
        </authorList>
    </citation>
    <scope>NUCLEOTIDE SEQUENCE [LARGE SCALE GENOMIC DNA]</scope>
    <source>
        <strain evidence="10">HGW-Wallbacteria-1</strain>
    </source>
</reference>
<comment type="caution">
    <text evidence="10">The sequence shown here is derived from an EMBL/GenBank/DDBJ whole genome shotgun (WGS) entry which is preliminary data.</text>
</comment>
<dbReference type="GO" id="GO:0022857">
    <property type="term" value="F:transmembrane transporter activity"/>
    <property type="evidence" value="ECO:0007669"/>
    <property type="project" value="TreeGrafter"/>
</dbReference>
<evidence type="ECO:0000256" key="6">
    <source>
        <dbReference type="ARBA" id="ARBA00038076"/>
    </source>
</evidence>
<gene>
    <name evidence="10" type="ORF">CVV64_14185</name>
</gene>
<feature type="domain" description="MacB-like periplasmic core" evidence="9">
    <location>
        <begin position="19"/>
        <end position="236"/>
    </location>
</feature>
<accession>A0A2N1PM52</accession>
<dbReference type="Proteomes" id="UP000233256">
    <property type="component" value="Unassembled WGS sequence"/>
</dbReference>
<dbReference type="PANTHER" id="PTHR30572">
    <property type="entry name" value="MEMBRANE COMPONENT OF TRANSPORTER-RELATED"/>
    <property type="match status" value="1"/>
</dbReference>
<keyword evidence="10" id="KW-0067">ATP-binding</keyword>
<sequence>MFLYLREAIQSLLSSLQRTFLALLGIIIGIASVIAMISVGAIVKAEALRQFQELGTDFIVVSNLADDSATDKGHIPLKSVPFLLSACPSLEGMAPYSMSFTDLAFHGKNVPVSVMGITGAFFHINKLVTDQGRPLADVEQGMYNCVVGSRLATRLKRPGEPDLYGQSLLIHNHMFTIVGVLKEASDNALRPPEINDGVLVPYVTAQRILGIDKITGFIARISDTNNINAVVDQISRIIGQIIKDRQPLIQTADELIAQMNRQMNLLTMLLGVVGSIALVVGGVGVMNVMLVSVAERRREIGIRRAIGARQRDIQGQFLVEALLLCLVGGIIGIAIGVGGSYIIAKVQGWHFFVSNDAITVGVGVSALVGLFFGFYPAWQASKLRPIEALRAN</sequence>
<comment type="subcellular location">
    <subcellularLocation>
        <location evidence="1">Cell membrane</location>
        <topology evidence="1">Multi-pass membrane protein</topology>
    </subcellularLocation>
</comment>
<evidence type="ECO:0000256" key="3">
    <source>
        <dbReference type="ARBA" id="ARBA00022692"/>
    </source>
</evidence>
<name>A0A2N1PM52_9BACT</name>
<keyword evidence="3 7" id="KW-0812">Transmembrane</keyword>
<dbReference type="PANTHER" id="PTHR30572:SF4">
    <property type="entry name" value="ABC TRANSPORTER PERMEASE YTRF"/>
    <property type="match status" value="1"/>
</dbReference>
<feature type="transmembrane region" description="Helical" evidence="7">
    <location>
        <begin position="20"/>
        <end position="43"/>
    </location>
</feature>
<evidence type="ECO:0000259" key="9">
    <source>
        <dbReference type="Pfam" id="PF12704"/>
    </source>
</evidence>
<dbReference type="EMBL" id="PGXC01000017">
    <property type="protein sequence ID" value="PKK89427.1"/>
    <property type="molecule type" value="Genomic_DNA"/>
</dbReference>
<protein>
    <submittedName>
        <fullName evidence="10">Macrolide export ATP-binding/permease MacB</fullName>
    </submittedName>
</protein>
<keyword evidence="10" id="KW-0547">Nucleotide-binding</keyword>
<dbReference type="InterPro" id="IPR025857">
    <property type="entry name" value="MacB_PCD"/>
</dbReference>
<dbReference type="GO" id="GO:0005524">
    <property type="term" value="F:ATP binding"/>
    <property type="evidence" value="ECO:0007669"/>
    <property type="project" value="UniProtKB-KW"/>
</dbReference>
<dbReference type="GO" id="GO:0005886">
    <property type="term" value="C:plasma membrane"/>
    <property type="evidence" value="ECO:0007669"/>
    <property type="project" value="UniProtKB-SubCell"/>
</dbReference>
<keyword evidence="2" id="KW-1003">Cell membrane</keyword>
<organism evidence="10 11">
    <name type="scientific">Candidatus Wallbacteria bacterium HGW-Wallbacteria-1</name>
    <dbReference type="NCBI Taxonomy" id="2013854"/>
    <lineage>
        <taxon>Bacteria</taxon>
        <taxon>Candidatus Walliibacteriota</taxon>
    </lineage>
</organism>
<evidence type="ECO:0000256" key="2">
    <source>
        <dbReference type="ARBA" id="ARBA00022475"/>
    </source>
</evidence>
<proteinExistence type="inferred from homology"/>
<feature type="transmembrane region" description="Helical" evidence="7">
    <location>
        <begin position="265"/>
        <end position="294"/>
    </location>
</feature>
<dbReference type="InterPro" id="IPR050250">
    <property type="entry name" value="Macrolide_Exporter_MacB"/>
</dbReference>
<feature type="transmembrane region" description="Helical" evidence="7">
    <location>
        <begin position="315"/>
        <end position="337"/>
    </location>
</feature>
<dbReference type="Pfam" id="PF12704">
    <property type="entry name" value="MacB_PCD"/>
    <property type="match status" value="1"/>
</dbReference>
<evidence type="ECO:0000313" key="10">
    <source>
        <dbReference type="EMBL" id="PKK89427.1"/>
    </source>
</evidence>
<comment type="similarity">
    <text evidence="6">Belongs to the ABC-4 integral membrane protein family.</text>
</comment>
<evidence type="ECO:0000256" key="1">
    <source>
        <dbReference type="ARBA" id="ARBA00004651"/>
    </source>
</evidence>
<feature type="transmembrane region" description="Helical" evidence="7">
    <location>
        <begin position="357"/>
        <end position="378"/>
    </location>
</feature>
<evidence type="ECO:0000259" key="8">
    <source>
        <dbReference type="Pfam" id="PF02687"/>
    </source>
</evidence>
<dbReference type="InterPro" id="IPR003838">
    <property type="entry name" value="ABC3_permease_C"/>
</dbReference>
<keyword evidence="4 7" id="KW-1133">Transmembrane helix</keyword>
<dbReference type="AlphaFoldDB" id="A0A2N1PM52"/>
<dbReference type="Pfam" id="PF02687">
    <property type="entry name" value="FtsX"/>
    <property type="match status" value="1"/>
</dbReference>
<evidence type="ECO:0000313" key="11">
    <source>
        <dbReference type="Proteomes" id="UP000233256"/>
    </source>
</evidence>